<dbReference type="Pfam" id="PF05567">
    <property type="entry name" value="T4P_PilY1"/>
    <property type="match status" value="1"/>
</dbReference>
<reference evidence="7" key="1">
    <citation type="journal article" date="2015" name="Nature">
        <title>Complex archaea that bridge the gap between prokaryotes and eukaryotes.</title>
        <authorList>
            <person name="Spang A."/>
            <person name="Saw J.H."/>
            <person name="Jorgensen S.L."/>
            <person name="Zaremba-Niedzwiedzka K."/>
            <person name="Martijn J."/>
            <person name="Lind A.E."/>
            <person name="van Eijk R."/>
            <person name="Schleper C."/>
            <person name="Guy L."/>
            <person name="Ettema T.J."/>
        </authorList>
    </citation>
    <scope>NUCLEOTIDE SEQUENCE</scope>
</reference>
<accession>A0A0F9VPZ3</accession>
<dbReference type="GO" id="GO:0009289">
    <property type="term" value="C:pilus"/>
    <property type="evidence" value="ECO:0007669"/>
    <property type="project" value="UniProtKB-SubCell"/>
</dbReference>
<feature type="region of interest" description="Disordered" evidence="5">
    <location>
        <begin position="299"/>
        <end position="319"/>
    </location>
</feature>
<keyword evidence="2" id="KW-0479">Metal-binding</keyword>
<keyword evidence="3" id="KW-0106">Calcium</keyword>
<dbReference type="InterPro" id="IPR011047">
    <property type="entry name" value="Quinoprotein_ADH-like_sf"/>
</dbReference>
<evidence type="ECO:0000256" key="3">
    <source>
        <dbReference type="ARBA" id="ARBA00022837"/>
    </source>
</evidence>
<organism evidence="7">
    <name type="scientific">marine sediment metagenome</name>
    <dbReference type="NCBI Taxonomy" id="412755"/>
    <lineage>
        <taxon>unclassified sequences</taxon>
        <taxon>metagenomes</taxon>
        <taxon>ecological metagenomes</taxon>
    </lineage>
</organism>
<comment type="subcellular location">
    <subcellularLocation>
        <location evidence="1">Fimbrium</location>
    </subcellularLocation>
</comment>
<dbReference type="AlphaFoldDB" id="A0A0F9VPZ3"/>
<evidence type="ECO:0000256" key="5">
    <source>
        <dbReference type="SAM" id="MobiDB-lite"/>
    </source>
</evidence>
<keyword evidence="4" id="KW-0281">Fimbrium</keyword>
<dbReference type="GO" id="GO:0046872">
    <property type="term" value="F:metal ion binding"/>
    <property type="evidence" value="ECO:0007669"/>
    <property type="project" value="UniProtKB-KW"/>
</dbReference>
<evidence type="ECO:0000313" key="7">
    <source>
        <dbReference type="EMBL" id="KKO02003.1"/>
    </source>
</evidence>
<protein>
    <recommendedName>
        <fullName evidence="6">PilY1 beta-propeller domain-containing protein</fullName>
    </recommendedName>
</protein>
<dbReference type="InterPro" id="IPR008707">
    <property type="entry name" value="B-propeller_PilY1"/>
</dbReference>
<proteinExistence type="predicted"/>
<evidence type="ECO:0000256" key="1">
    <source>
        <dbReference type="ARBA" id="ARBA00004561"/>
    </source>
</evidence>
<sequence length="1133" mass="122580">MNKSFLSFTAQSLLTASLFFSAAASAFEPAQTPLELGGQVEPNVMFLLDDSGSMRWGYMPDDMMSQLRGNCYYLNPYAGVKTVYCDEVNNRYFMSSAYNTVYYNPAITYTPPIKSDGTRYPAASYSAAYLNGYAQSGTTINLSSNFRGIMDDYALGWGDGHRGVVIGTDGGGRYYTFKNSCDFSRRYDNACYDQVNIGSNASNRTNFANWFSYYRTRILAAKSGVSEAFFPQTEAIRVGYGSINAQGNSVDGSDTDTVIRGVRKFEGAARDSFFSWIRNMNPEGSTPLRKALDDAGQYYSREDDQGPWSTTPGEAGGENYSCRQSYTILTTDGYWNGAQAGTTAARADVDNDGVANTLADVAKYYWQTDLLPGQPDKVPVNTLNKQNQQHMITFGVGLGLAGELTPTPEDAFAAVVDSREGDLTWPNPEPEDDSPSGEANRARLLDLVHAAANGRGAFFNAQDPKEFADALSQSLVSILNLSLSNTPGSSSSARISEETLIYEASYNSEDWTGSLSASTPVEVTDEGEFGPVTRLVYTPKWEAAGQISPTNRNLFTGSAFGAGKGVSMTWANVNKAFFDNDESVFNYIRGSRVDELPSGELRKRESLLGDIVNSSVLVVNRKDFGYLPSRTAIAGYPDYLKQKKARDPVVFAGSNSGYLHAFNGETGGELFAFMPYGVGSQISALADEDYNHRFYVDGKLHEHDAFISTPTSSSKAWRTVLLGGLGAGGKSIFALDVTNPATFGKSNILWEFTDADMGYTFGEPVVGLLADGTWAAIFGNGYGKKSDGTLLDSVLYVVNLETGVIIDKHVLAAKTGGMSSPGYVYSAPGGNVKLAVSQIFVGDLAGNLWKMVASNNGALSTAFGNKNNPVPLFKARAGTGTSAKAQPITVRPVMTAHPTKTDTFMVFFGTGSFSSYADATAPAISDVQSIYGIWGSGAPGNNNSSSNIASRSALEVVKIISETDDFKSSGIDARFVEEKLEAIDWNTKAGWYIDLLTRGTVREGERVVQTAEIINEKLFVRTLLPSDDPCDPADIGWLMALEPSSGGRLEDAVFDYDRDGGVYEEGDSTLVSSTDDGKKKYTHGSGIRSDRSVLRPISGLLIGDTNCYYYGITIDCGTRPTQKRVSWEQIDEE</sequence>
<evidence type="ECO:0000256" key="4">
    <source>
        <dbReference type="ARBA" id="ARBA00023263"/>
    </source>
</evidence>
<name>A0A0F9VPZ3_9ZZZZ</name>
<feature type="domain" description="PilY1 beta-propeller" evidence="6">
    <location>
        <begin position="608"/>
        <end position="954"/>
    </location>
</feature>
<dbReference type="SUPFAM" id="SSF50998">
    <property type="entry name" value="Quinoprotein alcohol dehydrogenase-like"/>
    <property type="match status" value="1"/>
</dbReference>
<gene>
    <name evidence="7" type="ORF">LCGC14_0108640</name>
</gene>
<comment type="caution">
    <text evidence="7">The sequence shown here is derived from an EMBL/GenBank/DDBJ whole genome shotgun (WGS) entry which is preliminary data.</text>
</comment>
<evidence type="ECO:0000256" key="2">
    <source>
        <dbReference type="ARBA" id="ARBA00022723"/>
    </source>
</evidence>
<evidence type="ECO:0000259" key="6">
    <source>
        <dbReference type="Pfam" id="PF05567"/>
    </source>
</evidence>
<dbReference type="EMBL" id="LAZR01000032">
    <property type="protein sequence ID" value="KKO02003.1"/>
    <property type="molecule type" value="Genomic_DNA"/>
</dbReference>